<keyword evidence="1" id="KW-0812">Transmembrane</keyword>
<evidence type="ECO:0000313" key="4">
    <source>
        <dbReference type="WBParaSite" id="SSLN_0000207201-mRNA-1"/>
    </source>
</evidence>
<feature type="transmembrane region" description="Helical" evidence="1">
    <location>
        <begin position="28"/>
        <end position="57"/>
    </location>
</feature>
<dbReference type="AlphaFoldDB" id="A0A183SCQ5"/>
<keyword evidence="1" id="KW-1133">Transmembrane helix</keyword>
<dbReference type="WBParaSite" id="SSLN_0000207201-mRNA-1">
    <property type="protein sequence ID" value="SSLN_0000207201-mRNA-1"/>
    <property type="gene ID" value="SSLN_0000207201"/>
</dbReference>
<name>A0A183SCQ5_SCHSO</name>
<gene>
    <name evidence="2" type="ORF">SSLN_LOCUS2003</name>
</gene>
<evidence type="ECO:0000313" key="3">
    <source>
        <dbReference type="Proteomes" id="UP000275846"/>
    </source>
</evidence>
<accession>A0A183SCQ5</accession>
<dbReference type="Proteomes" id="UP000275846">
    <property type="component" value="Unassembled WGS sequence"/>
</dbReference>
<evidence type="ECO:0000256" key="1">
    <source>
        <dbReference type="SAM" id="Phobius"/>
    </source>
</evidence>
<protein>
    <submittedName>
        <fullName evidence="4">Transmembrane protein</fullName>
    </submittedName>
</protein>
<keyword evidence="3" id="KW-1185">Reference proteome</keyword>
<sequence length="154" mass="17102">MSASIISFSGSTVMIIIRMVSSTPRDSLFLFFPIVSVIFVMVLTVSSSAFILTAVLVGNIEVDRASLLGYERWMEVNFSCIKTVSTPLRSKPIGLVHGRKMGTINIRVYTQCRQWMRGANLESIGHIRKERPWDGDSDGIVGIVVGIEIAFLIY</sequence>
<proteinExistence type="predicted"/>
<dbReference type="EMBL" id="UYSU01012292">
    <property type="protein sequence ID" value="VDL88388.1"/>
    <property type="molecule type" value="Genomic_DNA"/>
</dbReference>
<reference evidence="4" key="1">
    <citation type="submission" date="2016-06" db="UniProtKB">
        <authorList>
            <consortium name="WormBaseParasite"/>
        </authorList>
    </citation>
    <scope>IDENTIFICATION</scope>
</reference>
<organism evidence="4">
    <name type="scientific">Schistocephalus solidus</name>
    <name type="common">Tapeworm</name>
    <dbReference type="NCBI Taxonomy" id="70667"/>
    <lineage>
        <taxon>Eukaryota</taxon>
        <taxon>Metazoa</taxon>
        <taxon>Spiralia</taxon>
        <taxon>Lophotrochozoa</taxon>
        <taxon>Platyhelminthes</taxon>
        <taxon>Cestoda</taxon>
        <taxon>Eucestoda</taxon>
        <taxon>Diphyllobothriidea</taxon>
        <taxon>Diphyllobothriidae</taxon>
        <taxon>Schistocephalus</taxon>
    </lineage>
</organism>
<reference evidence="2 3" key="2">
    <citation type="submission" date="2018-11" db="EMBL/GenBank/DDBJ databases">
        <authorList>
            <consortium name="Pathogen Informatics"/>
        </authorList>
    </citation>
    <scope>NUCLEOTIDE SEQUENCE [LARGE SCALE GENOMIC DNA]</scope>
    <source>
        <strain evidence="2 3">NST_G2</strain>
    </source>
</reference>
<keyword evidence="1" id="KW-0472">Membrane</keyword>
<evidence type="ECO:0000313" key="2">
    <source>
        <dbReference type="EMBL" id="VDL88388.1"/>
    </source>
</evidence>